<proteinExistence type="predicted"/>
<accession>A0A9P6ELR7</accession>
<comment type="caution">
    <text evidence="3">The sequence shown here is derived from an EMBL/GenBank/DDBJ whole genome shotgun (WGS) entry which is preliminary data.</text>
</comment>
<reference evidence="3" key="1">
    <citation type="submission" date="2020-11" db="EMBL/GenBank/DDBJ databases">
        <authorList>
            <consortium name="DOE Joint Genome Institute"/>
            <person name="Ahrendt S."/>
            <person name="Riley R."/>
            <person name="Andreopoulos W."/>
            <person name="Labutti K."/>
            <person name="Pangilinan J."/>
            <person name="Ruiz-Duenas F.J."/>
            <person name="Barrasa J.M."/>
            <person name="Sanchez-Garcia M."/>
            <person name="Camarero S."/>
            <person name="Miyauchi S."/>
            <person name="Serrano A."/>
            <person name="Linde D."/>
            <person name="Babiker R."/>
            <person name="Drula E."/>
            <person name="Ayuso-Fernandez I."/>
            <person name="Pacheco R."/>
            <person name="Padilla G."/>
            <person name="Ferreira P."/>
            <person name="Barriuso J."/>
            <person name="Kellner H."/>
            <person name="Castanera R."/>
            <person name="Alfaro M."/>
            <person name="Ramirez L."/>
            <person name="Pisabarro A.G."/>
            <person name="Kuo A."/>
            <person name="Tritt A."/>
            <person name="Lipzen A."/>
            <person name="He G."/>
            <person name="Yan M."/>
            <person name="Ng V."/>
            <person name="Cullen D."/>
            <person name="Martin F."/>
            <person name="Rosso M.-N."/>
            <person name="Henrissat B."/>
            <person name="Hibbett D."/>
            <person name="Martinez A.T."/>
            <person name="Grigoriev I.V."/>
        </authorList>
    </citation>
    <scope>NUCLEOTIDE SEQUENCE</scope>
    <source>
        <strain evidence="3">CBS 506.95</strain>
    </source>
</reference>
<name>A0A9P6ELR7_9AGAR</name>
<protein>
    <submittedName>
        <fullName evidence="3">Uncharacterized protein</fullName>
    </submittedName>
</protein>
<feature type="signal peptide" evidence="2">
    <location>
        <begin position="1"/>
        <end position="26"/>
    </location>
</feature>
<evidence type="ECO:0000313" key="4">
    <source>
        <dbReference type="Proteomes" id="UP000807306"/>
    </source>
</evidence>
<dbReference type="AlphaFoldDB" id="A0A9P6ELR7"/>
<keyword evidence="2" id="KW-0732">Signal</keyword>
<feature type="chain" id="PRO_5040231802" evidence="2">
    <location>
        <begin position="27"/>
        <end position="143"/>
    </location>
</feature>
<organism evidence="3 4">
    <name type="scientific">Crepidotus variabilis</name>
    <dbReference type="NCBI Taxonomy" id="179855"/>
    <lineage>
        <taxon>Eukaryota</taxon>
        <taxon>Fungi</taxon>
        <taxon>Dikarya</taxon>
        <taxon>Basidiomycota</taxon>
        <taxon>Agaricomycotina</taxon>
        <taxon>Agaricomycetes</taxon>
        <taxon>Agaricomycetidae</taxon>
        <taxon>Agaricales</taxon>
        <taxon>Agaricineae</taxon>
        <taxon>Crepidotaceae</taxon>
        <taxon>Crepidotus</taxon>
    </lineage>
</organism>
<evidence type="ECO:0000313" key="3">
    <source>
        <dbReference type="EMBL" id="KAF9531190.1"/>
    </source>
</evidence>
<keyword evidence="4" id="KW-1185">Reference proteome</keyword>
<dbReference type="PROSITE" id="PS51257">
    <property type="entry name" value="PROKAR_LIPOPROTEIN"/>
    <property type="match status" value="1"/>
</dbReference>
<dbReference type="Proteomes" id="UP000807306">
    <property type="component" value="Unassembled WGS sequence"/>
</dbReference>
<evidence type="ECO:0000256" key="2">
    <source>
        <dbReference type="SAM" id="SignalP"/>
    </source>
</evidence>
<gene>
    <name evidence="3" type="ORF">CPB83DRAFT_849528</name>
</gene>
<feature type="region of interest" description="Disordered" evidence="1">
    <location>
        <begin position="78"/>
        <end position="117"/>
    </location>
</feature>
<sequence>MRFTFPSHLYPLVVLFIACNLACTSASLVLREEPTYAVSSATETSGKHSATSKKITTTSTIFDSSTTGLTKVPISSVASQASGGPVGPSASSSLTPTTAEHTDGAGSSSPPAPTSSSSAIKFGTTVSTVLWAVICATLAGLAL</sequence>
<evidence type="ECO:0000256" key="1">
    <source>
        <dbReference type="SAM" id="MobiDB-lite"/>
    </source>
</evidence>
<dbReference type="EMBL" id="MU157836">
    <property type="protein sequence ID" value="KAF9531190.1"/>
    <property type="molecule type" value="Genomic_DNA"/>
</dbReference>